<dbReference type="EMBL" id="MN739929">
    <property type="protein sequence ID" value="QHT78171.1"/>
    <property type="molecule type" value="Genomic_DNA"/>
</dbReference>
<sequence>MSNTDASSFLSKENVEMIWDLIADEDIMQNKTEQHMMNFQKTFITDIREFYQREKSPNRDLMTMNKMFIEKVLMQLSSAPAKEQKEKSVITAEDIQASRMNEFEKQFAKKQSEFSNAMTLQVPEKPTFTDEMDKPIGEMEDLIARTLAQRNFDIEQIQQNVDREKVKSFLQSQETSIKSEKGETQKVIQQILKPAYNVSESEVKYIQIGQEELLLPKISEVIDLQKTNNERRQVSWADEENVKLTISDTKEKQSIFSKLKLKPRVGEGSLNPFENVLEMDLKPTADEELKALSKKVDDLSSKIDAIFEFIKNTNANINANANANTNINKIDENTV</sequence>
<reference evidence="1" key="1">
    <citation type="journal article" date="2020" name="Nature">
        <title>Giant virus diversity and host interactions through global metagenomics.</title>
        <authorList>
            <person name="Schulz F."/>
            <person name="Roux S."/>
            <person name="Paez-Espino D."/>
            <person name="Jungbluth S."/>
            <person name="Walsh D.A."/>
            <person name="Denef V.J."/>
            <person name="McMahon K.D."/>
            <person name="Konstantinidis K.T."/>
            <person name="Eloe-Fadrosh E.A."/>
            <person name="Kyrpides N.C."/>
            <person name="Woyke T."/>
        </authorList>
    </citation>
    <scope>NUCLEOTIDE SEQUENCE</scope>
    <source>
        <strain evidence="1">GVMAG-M-3300023179-91</strain>
    </source>
</reference>
<dbReference type="AlphaFoldDB" id="A0A6C0HC45"/>
<accession>A0A6C0HC45</accession>
<proteinExistence type="predicted"/>
<evidence type="ECO:0000313" key="1">
    <source>
        <dbReference type="EMBL" id="QHT78171.1"/>
    </source>
</evidence>
<name>A0A6C0HC45_9ZZZZ</name>
<organism evidence="1">
    <name type="scientific">viral metagenome</name>
    <dbReference type="NCBI Taxonomy" id="1070528"/>
    <lineage>
        <taxon>unclassified sequences</taxon>
        <taxon>metagenomes</taxon>
        <taxon>organismal metagenomes</taxon>
    </lineage>
</organism>
<protein>
    <submittedName>
        <fullName evidence="1">Uncharacterized protein</fullName>
    </submittedName>
</protein>